<name>A0AAJ0FDC0_9PEZI</name>
<keyword evidence="3 7" id="KW-0812">Transmembrane</keyword>
<comment type="subcellular location">
    <subcellularLocation>
        <location evidence="1">Membrane</location>
        <topology evidence="1">Multi-pass membrane protein</topology>
    </subcellularLocation>
</comment>
<dbReference type="GO" id="GO:0006465">
    <property type="term" value="P:signal peptide processing"/>
    <property type="evidence" value="ECO:0007669"/>
    <property type="project" value="TreeGrafter"/>
</dbReference>
<evidence type="ECO:0000313" key="10">
    <source>
        <dbReference type="Proteomes" id="UP001239445"/>
    </source>
</evidence>
<protein>
    <submittedName>
        <fullName evidence="9">Rhomboid protein 1, mitochondrial</fullName>
    </submittedName>
</protein>
<comment type="similarity">
    <text evidence="2">Belongs to the peptidase S54 family.</text>
</comment>
<evidence type="ECO:0000256" key="1">
    <source>
        <dbReference type="ARBA" id="ARBA00004141"/>
    </source>
</evidence>
<dbReference type="Gene3D" id="1.20.1540.10">
    <property type="entry name" value="Rhomboid-like"/>
    <property type="match status" value="1"/>
</dbReference>
<evidence type="ECO:0000256" key="7">
    <source>
        <dbReference type="SAM" id="Phobius"/>
    </source>
</evidence>
<evidence type="ECO:0000259" key="8">
    <source>
        <dbReference type="Pfam" id="PF01694"/>
    </source>
</evidence>
<dbReference type="GO" id="GO:0004252">
    <property type="term" value="F:serine-type endopeptidase activity"/>
    <property type="evidence" value="ECO:0007669"/>
    <property type="project" value="InterPro"/>
</dbReference>
<keyword evidence="5 7" id="KW-1133">Transmembrane helix</keyword>
<evidence type="ECO:0000256" key="2">
    <source>
        <dbReference type="ARBA" id="ARBA00009045"/>
    </source>
</evidence>
<feature type="transmembrane region" description="Helical" evidence="7">
    <location>
        <begin position="387"/>
        <end position="405"/>
    </location>
</feature>
<dbReference type="Pfam" id="PF01694">
    <property type="entry name" value="Rhomboid"/>
    <property type="match status" value="1"/>
</dbReference>
<comment type="caution">
    <text evidence="9">The sequence shown here is derived from an EMBL/GenBank/DDBJ whole genome shotgun (WGS) entry which is preliminary data.</text>
</comment>
<gene>
    <name evidence="9" type="ORF">QBC47DRAFT_376047</name>
</gene>
<organism evidence="9 10">
    <name type="scientific">Echria macrotheca</name>
    <dbReference type="NCBI Taxonomy" id="438768"/>
    <lineage>
        <taxon>Eukaryota</taxon>
        <taxon>Fungi</taxon>
        <taxon>Dikarya</taxon>
        <taxon>Ascomycota</taxon>
        <taxon>Pezizomycotina</taxon>
        <taxon>Sordariomycetes</taxon>
        <taxon>Sordariomycetidae</taxon>
        <taxon>Sordariales</taxon>
        <taxon>Schizotheciaceae</taxon>
        <taxon>Echria</taxon>
    </lineage>
</organism>
<sequence>MNCCSLGVNAFRPSIQIAAQQLSSPSWSRFAQTVVAPSVRFFSIWPSGSGQQQTRRRCSGGPRPWASLAPRKPPLPICRNVRALTTSKHAIITRYIDVPATYTDETGLPFRRDDLSPTEVLKLFGSHMSTGAGNRLLRILHGRRVAGTLEEPELQVNTAMYSDKEIKIALSYLRRTVQVDEITNAGLRAEDELAALEAGEEFDRDTGKLPEWLVKRFGDKMYKTTTTTDEGRGVYEKGVFDAIREKNRLKWEARLKQQEEEEKRRKEEEEAGIQSGELVRVSDRAVGGVIRKPSPQMQKWVDKAQSDLEAPPEMSKWERILPSAVVVGIFTCLLVAYAAYYRPLKRSDRLWPDIPPAAATVGAIVLANLAVYAAWKIPPFWGVLNRYFILVAATPRALSVLGAGISHQKFTHLMANMFVLWIVGTHLYDDVGRGNFLAIYFGGSALGFLGSLSHLVLTNRLQYTALGASGGVYAVMGAYFWRYRFDGFKLFGLPPDPFNGVPGVAFIGLLTGLNIAAMFSRGHKIDVTSHLVGLGTGVLAAQVLEARRKAARLRLEKKNTVADGGRKN</sequence>
<keyword evidence="6 7" id="KW-0472">Membrane</keyword>
<dbReference type="PANTHER" id="PTHR43731:SF14">
    <property type="entry name" value="PRESENILIN-ASSOCIATED RHOMBOID-LIKE PROTEIN, MITOCHONDRIAL"/>
    <property type="match status" value="1"/>
</dbReference>
<dbReference type="InterPro" id="IPR035952">
    <property type="entry name" value="Rhomboid-like_sf"/>
</dbReference>
<keyword evidence="4" id="KW-0378">Hydrolase</keyword>
<dbReference type="InterPro" id="IPR022764">
    <property type="entry name" value="Peptidase_S54_rhomboid_dom"/>
</dbReference>
<evidence type="ECO:0000256" key="6">
    <source>
        <dbReference type="ARBA" id="ARBA00023136"/>
    </source>
</evidence>
<feature type="domain" description="Peptidase S54 rhomboid" evidence="8">
    <location>
        <begin position="405"/>
        <end position="544"/>
    </location>
</feature>
<feature type="transmembrane region" description="Helical" evidence="7">
    <location>
        <begin position="434"/>
        <end position="456"/>
    </location>
</feature>
<feature type="transmembrane region" description="Helical" evidence="7">
    <location>
        <begin position="463"/>
        <end position="481"/>
    </location>
</feature>
<dbReference type="EMBL" id="MU839830">
    <property type="protein sequence ID" value="KAK1757454.1"/>
    <property type="molecule type" value="Genomic_DNA"/>
</dbReference>
<dbReference type="PANTHER" id="PTHR43731">
    <property type="entry name" value="RHOMBOID PROTEASE"/>
    <property type="match status" value="1"/>
</dbReference>
<evidence type="ECO:0000313" key="9">
    <source>
        <dbReference type="EMBL" id="KAK1757454.1"/>
    </source>
</evidence>
<dbReference type="Proteomes" id="UP001239445">
    <property type="component" value="Unassembled WGS sequence"/>
</dbReference>
<proteinExistence type="inferred from homology"/>
<dbReference type="AlphaFoldDB" id="A0AAJ0FDC0"/>
<keyword evidence="10" id="KW-1185">Reference proteome</keyword>
<dbReference type="GO" id="GO:0016020">
    <property type="term" value="C:membrane"/>
    <property type="evidence" value="ECO:0007669"/>
    <property type="project" value="UniProtKB-SubCell"/>
</dbReference>
<evidence type="ECO:0000256" key="3">
    <source>
        <dbReference type="ARBA" id="ARBA00022692"/>
    </source>
</evidence>
<feature type="transmembrane region" description="Helical" evidence="7">
    <location>
        <begin position="320"/>
        <end position="342"/>
    </location>
</feature>
<dbReference type="SUPFAM" id="SSF144091">
    <property type="entry name" value="Rhomboid-like"/>
    <property type="match status" value="1"/>
</dbReference>
<evidence type="ECO:0000256" key="4">
    <source>
        <dbReference type="ARBA" id="ARBA00022801"/>
    </source>
</evidence>
<evidence type="ECO:0000256" key="5">
    <source>
        <dbReference type="ARBA" id="ARBA00022989"/>
    </source>
</evidence>
<feature type="transmembrane region" description="Helical" evidence="7">
    <location>
        <begin position="354"/>
        <end position="375"/>
    </location>
</feature>
<reference evidence="9" key="1">
    <citation type="submission" date="2023-06" db="EMBL/GenBank/DDBJ databases">
        <title>Genome-scale phylogeny and comparative genomics of the fungal order Sordariales.</title>
        <authorList>
            <consortium name="Lawrence Berkeley National Laboratory"/>
            <person name="Hensen N."/>
            <person name="Bonometti L."/>
            <person name="Westerberg I."/>
            <person name="Brannstrom I.O."/>
            <person name="Guillou S."/>
            <person name="Cros-Aarteil S."/>
            <person name="Calhoun S."/>
            <person name="Haridas S."/>
            <person name="Kuo A."/>
            <person name="Mondo S."/>
            <person name="Pangilinan J."/>
            <person name="Riley R."/>
            <person name="Labutti K."/>
            <person name="Andreopoulos B."/>
            <person name="Lipzen A."/>
            <person name="Chen C."/>
            <person name="Yanf M."/>
            <person name="Daum C."/>
            <person name="Ng V."/>
            <person name="Clum A."/>
            <person name="Steindorff A."/>
            <person name="Ohm R."/>
            <person name="Martin F."/>
            <person name="Silar P."/>
            <person name="Natvig D."/>
            <person name="Lalanne C."/>
            <person name="Gautier V."/>
            <person name="Ament-Velasquez S.L."/>
            <person name="Kruys A."/>
            <person name="Hutchinson M.I."/>
            <person name="Powell A.J."/>
            <person name="Barry K."/>
            <person name="Miller A.N."/>
            <person name="Grigoriev I.V."/>
            <person name="Debuchy R."/>
            <person name="Gladieux P."/>
            <person name="Thoren M.H."/>
            <person name="Johannesson H."/>
        </authorList>
    </citation>
    <scope>NUCLEOTIDE SEQUENCE</scope>
    <source>
        <strain evidence="9">PSN4</strain>
    </source>
</reference>
<dbReference type="InterPro" id="IPR050925">
    <property type="entry name" value="Rhomboid_protease_S54"/>
</dbReference>
<feature type="transmembrane region" description="Helical" evidence="7">
    <location>
        <begin position="501"/>
        <end position="519"/>
    </location>
</feature>
<accession>A0AAJ0FDC0</accession>